<comment type="cofactor">
    <cofactor evidence="1">
        <name>Zn(2+)</name>
        <dbReference type="ChEBI" id="CHEBI:29105"/>
    </cofactor>
</comment>
<dbReference type="Pfam" id="PF22341">
    <property type="entry name" value="GSPE_N1E"/>
    <property type="match status" value="1"/>
</dbReference>
<dbReference type="Proteomes" id="UP000215788">
    <property type="component" value="Unassembled WGS sequence"/>
</dbReference>
<gene>
    <name evidence="18" type="primary">gspE</name>
    <name evidence="18" type="ORF">CJF39_12370</name>
</gene>
<keyword evidence="10" id="KW-0862">Zinc</keyword>
<dbReference type="GO" id="GO:0005524">
    <property type="term" value="F:ATP binding"/>
    <property type="evidence" value="ECO:0007669"/>
    <property type="project" value="UniProtKB-UniRule"/>
</dbReference>
<keyword evidence="8" id="KW-0479">Metal-binding</keyword>
<keyword evidence="5 16" id="KW-0813">Transport</keyword>
<dbReference type="GO" id="GO:0015627">
    <property type="term" value="C:type II protein secretion system complex"/>
    <property type="evidence" value="ECO:0007669"/>
    <property type="project" value="UniProtKB-UniRule"/>
</dbReference>
<evidence type="ECO:0000256" key="11">
    <source>
        <dbReference type="ARBA" id="ARBA00022840"/>
    </source>
</evidence>
<comment type="caution">
    <text evidence="18">The sequence shown here is derived from an EMBL/GenBank/DDBJ whole genome shotgun (WGS) entry which is preliminary data.</text>
</comment>
<dbReference type="GO" id="GO:0005886">
    <property type="term" value="C:plasma membrane"/>
    <property type="evidence" value="ECO:0007669"/>
    <property type="project" value="UniProtKB-SubCell"/>
</dbReference>
<dbReference type="FunFam" id="3.30.450.90:FF:000001">
    <property type="entry name" value="Type II secretion system ATPase GspE"/>
    <property type="match status" value="1"/>
</dbReference>
<dbReference type="InterPro" id="IPR001482">
    <property type="entry name" value="T2SS/T4SS_dom"/>
</dbReference>
<dbReference type="CDD" id="cd01129">
    <property type="entry name" value="PulE-GspE-like"/>
    <property type="match status" value="1"/>
</dbReference>
<evidence type="ECO:0000313" key="18">
    <source>
        <dbReference type="EMBL" id="OZY59156.1"/>
    </source>
</evidence>
<evidence type="ECO:0000313" key="19">
    <source>
        <dbReference type="Proteomes" id="UP000215788"/>
    </source>
</evidence>
<keyword evidence="13" id="KW-1278">Translocase</keyword>
<evidence type="ECO:0000256" key="10">
    <source>
        <dbReference type="ARBA" id="ARBA00022833"/>
    </source>
</evidence>
<evidence type="ECO:0000256" key="4">
    <source>
        <dbReference type="ARBA" id="ARBA00006611"/>
    </source>
</evidence>
<dbReference type="NCBIfam" id="TIGR02533">
    <property type="entry name" value="type_II_gspE"/>
    <property type="match status" value="1"/>
</dbReference>
<dbReference type="GO" id="GO:0015628">
    <property type="term" value="P:protein secretion by the type II secretion system"/>
    <property type="evidence" value="ECO:0007669"/>
    <property type="project" value="UniProtKB-UniRule"/>
</dbReference>
<keyword evidence="7" id="KW-0997">Cell inner membrane</keyword>
<dbReference type="SUPFAM" id="SSF160246">
    <property type="entry name" value="EspE N-terminal domain-like"/>
    <property type="match status" value="1"/>
</dbReference>
<protein>
    <recommendedName>
        <fullName evidence="16">Type II secretion system protein E</fullName>
        <shortName evidence="16">T2SS protein E</shortName>
    </recommendedName>
    <alternativeName>
        <fullName evidence="16">Type II traffic warden ATPase</fullName>
    </alternativeName>
</protein>
<evidence type="ECO:0000256" key="12">
    <source>
        <dbReference type="ARBA" id="ARBA00022927"/>
    </source>
</evidence>
<evidence type="ECO:0000256" key="13">
    <source>
        <dbReference type="ARBA" id="ARBA00022967"/>
    </source>
</evidence>
<evidence type="ECO:0000256" key="3">
    <source>
        <dbReference type="ARBA" id="ARBA00004533"/>
    </source>
</evidence>
<evidence type="ECO:0000256" key="5">
    <source>
        <dbReference type="ARBA" id="ARBA00022448"/>
    </source>
</evidence>
<dbReference type="GO" id="GO:0046872">
    <property type="term" value="F:metal ion binding"/>
    <property type="evidence" value="ECO:0007669"/>
    <property type="project" value="UniProtKB-KW"/>
</dbReference>
<dbReference type="PANTHER" id="PTHR30258:SF27">
    <property type="entry name" value="BACTERIOPHAGE ADSORPTION PROTEIN B-RELATED"/>
    <property type="match status" value="1"/>
</dbReference>
<keyword evidence="6" id="KW-1003">Cell membrane</keyword>
<dbReference type="FunFam" id="3.40.50.300:FF:000398">
    <property type="entry name" value="Type IV pilus assembly ATPase PilB"/>
    <property type="match status" value="1"/>
</dbReference>
<keyword evidence="14" id="KW-0472">Membrane</keyword>
<dbReference type="SUPFAM" id="SSF52540">
    <property type="entry name" value="P-loop containing nucleoside triphosphate hydrolases"/>
    <property type="match status" value="1"/>
</dbReference>
<accession>A0A266N9M1</accession>
<dbReference type="EMBL" id="NQKI01000017">
    <property type="protein sequence ID" value="OZY59156.1"/>
    <property type="molecule type" value="Genomic_DNA"/>
</dbReference>
<comment type="subcellular location">
    <subcellularLocation>
        <location evidence="3 16">Cell inner membrane</location>
    </subcellularLocation>
</comment>
<dbReference type="InterPro" id="IPR027417">
    <property type="entry name" value="P-loop_NTPase"/>
</dbReference>
<dbReference type="Gene3D" id="3.30.450.90">
    <property type="match status" value="1"/>
</dbReference>
<dbReference type="AlphaFoldDB" id="A0A266N9M1"/>
<organism evidence="18 19">
    <name type="scientific">Pseudomonas lundensis</name>
    <dbReference type="NCBI Taxonomy" id="86185"/>
    <lineage>
        <taxon>Bacteria</taxon>
        <taxon>Pseudomonadati</taxon>
        <taxon>Pseudomonadota</taxon>
        <taxon>Gammaproteobacteria</taxon>
        <taxon>Pseudomonadales</taxon>
        <taxon>Pseudomonadaceae</taxon>
        <taxon>Pseudomonas</taxon>
    </lineage>
</organism>
<evidence type="ECO:0000256" key="15">
    <source>
        <dbReference type="ARBA" id="ARBA00034006"/>
    </source>
</evidence>
<sequence>MSESTPRLPFSFARRFGVVLEAASTPATLLMRSDTPLSVVAEVRRKVATALVLKRVSDAEFNTALASAYSAGQSAAEQVALGLDSELDLMSVAEQVPQTADLLEQEGDAPIIRLINALLREAMREKASDVHLETFEHYLSVRMRIDGQLREVLRPKRELANLLVSRIKVMARLDIAEKRVPQDGRISLRLAGHEVDVRVSTLPSSHGERVVMRLLDKQAGRLDLQCLGMPADTLACFEQVLARPHGIFLVTGPTGSGKTTSLYAALSHLNHASRNILTVEDPVEYHVPGIGQTPVNTKVDMTFARGLRAILRQDPDVVMVGEIRDRETADIAVQASLTGHLVLSTLHTNSAIGAVTRLVDMGVDAFLLASSLVGVLAQRLLRTLCPACKVPYTADPAVCTRLGLDPQAAVTLYRAHGCDHCQQGYRGRIGIYELVRVTTALAGLIHQGASEAQLTREARGGSLSLFQDGQRRVLEGLTSLDELLRVTQED</sequence>
<evidence type="ECO:0000256" key="8">
    <source>
        <dbReference type="ARBA" id="ARBA00022723"/>
    </source>
</evidence>
<evidence type="ECO:0000256" key="2">
    <source>
        <dbReference type="ARBA" id="ARBA00003288"/>
    </source>
</evidence>
<comment type="catalytic activity">
    <reaction evidence="15">
        <text>ATP + H2O + cellular proteinSide 1 = ADP + phosphate + cellular proteinSide 2.</text>
        <dbReference type="EC" id="7.4.2.8"/>
    </reaction>
</comment>
<dbReference type="OrthoDB" id="9804785at2"/>
<proteinExistence type="inferred from homology"/>
<dbReference type="GO" id="GO:0016887">
    <property type="term" value="F:ATP hydrolysis activity"/>
    <property type="evidence" value="ECO:0007669"/>
    <property type="project" value="TreeGrafter"/>
</dbReference>
<evidence type="ECO:0000256" key="1">
    <source>
        <dbReference type="ARBA" id="ARBA00001947"/>
    </source>
</evidence>
<keyword evidence="9 16" id="KW-0547">Nucleotide-binding</keyword>
<dbReference type="PANTHER" id="PTHR30258">
    <property type="entry name" value="TYPE II SECRETION SYSTEM PROTEIN GSPE-RELATED"/>
    <property type="match status" value="1"/>
</dbReference>
<name>A0A266N9M1_9PSED</name>
<keyword evidence="11 16" id="KW-0067">ATP-binding</keyword>
<evidence type="ECO:0000256" key="16">
    <source>
        <dbReference type="RuleBase" id="RU366070"/>
    </source>
</evidence>
<dbReference type="GO" id="GO:0008564">
    <property type="term" value="F:protein-exporting ATPase activity"/>
    <property type="evidence" value="ECO:0007669"/>
    <property type="project" value="UniProtKB-EC"/>
</dbReference>
<reference evidence="18 19" key="1">
    <citation type="submission" date="2017-08" db="EMBL/GenBank/DDBJ databases">
        <title>Genomic and metabolic characterisation of spoilage-associated Pseudomonas species.</title>
        <authorList>
            <person name="Stanborough T."/>
            <person name="Fegan N."/>
            <person name="Powell S.M."/>
            <person name="Singh T."/>
            <person name="Tamplin M.L."/>
            <person name="Chandry P.S."/>
        </authorList>
    </citation>
    <scope>NUCLEOTIDE SEQUENCE [LARGE SCALE GENOMIC DNA]</scope>
    <source>
        <strain evidence="18 19">L1802</strain>
    </source>
</reference>
<feature type="domain" description="Bacterial type II secretion system protein E" evidence="17">
    <location>
        <begin position="311"/>
        <end position="325"/>
    </location>
</feature>
<comment type="similarity">
    <text evidence="4 16">Belongs to the GSP E family.</text>
</comment>
<dbReference type="InterPro" id="IPR013369">
    <property type="entry name" value="T2SS_GspE"/>
</dbReference>
<dbReference type="Gene3D" id="3.30.300.160">
    <property type="entry name" value="Type II secretion system, protein E, N-terminal domain"/>
    <property type="match status" value="1"/>
</dbReference>
<dbReference type="InterPro" id="IPR037257">
    <property type="entry name" value="T2SS_E_N_sf"/>
</dbReference>
<evidence type="ECO:0000256" key="6">
    <source>
        <dbReference type="ARBA" id="ARBA00022475"/>
    </source>
</evidence>
<evidence type="ECO:0000256" key="14">
    <source>
        <dbReference type="ARBA" id="ARBA00023136"/>
    </source>
</evidence>
<dbReference type="RefSeq" id="WP_094993683.1">
    <property type="nucleotide sequence ID" value="NZ_NQKI01000017.1"/>
</dbReference>
<evidence type="ECO:0000256" key="7">
    <source>
        <dbReference type="ARBA" id="ARBA00022519"/>
    </source>
</evidence>
<comment type="function">
    <text evidence="2 16">ATPase component of the type II secretion system required for the energy-dependent secretion of extracellular factors such as proteases and toxins from the periplasm. Acts as a molecular motor to provide the energy that is required for assembly of the pseudopilus and the extrusion of substrates generated in the cytoplasm.</text>
</comment>
<evidence type="ECO:0000256" key="9">
    <source>
        <dbReference type="ARBA" id="ARBA00022741"/>
    </source>
</evidence>
<dbReference type="InterPro" id="IPR054757">
    <property type="entry name" value="GSPE_N1E"/>
</dbReference>
<dbReference type="Pfam" id="PF00437">
    <property type="entry name" value="T2SSE"/>
    <property type="match status" value="1"/>
</dbReference>
<evidence type="ECO:0000259" key="17">
    <source>
        <dbReference type="PROSITE" id="PS00662"/>
    </source>
</evidence>
<keyword evidence="12 16" id="KW-0653">Protein transport</keyword>
<dbReference type="PROSITE" id="PS00662">
    <property type="entry name" value="T2SP_E"/>
    <property type="match status" value="1"/>
</dbReference>
<dbReference type="Gene3D" id="3.40.50.300">
    <property type="entry name" value="P-loop containing nucleotide triphosphate hydrolases"/>
    <property type="match status" value="1"/>
</dbReference>